<feature type="binding site" evidence="9">
    <location>
        <begin position="11"/>
        <end position="18"/>
    </location>
    <ligand>
        <name>ATP</name>
        <dbReference type="ChEBI" id="CHEBI:30616"/>
    </ligand>
</feature>
<dbReference type="Gene3D" id="3.40.50.620">
    <property type="entry name" value="HUPs"/>
    <property type="match status" value="1"/>
</dbReference>
<dbReference type="GO" id="GO:0000049">
    <property type="term" value="F:tRNA binding"/>
    <property type="evidence" value="ECO:0007669"/>
    <property type="project" value="UniProtKB-KW"/>
</dbReference>
<dbReference type="InterPro" id="IPR004506">
    <property type="entry name" value="MnmA-like"/>
</dbReference>
<dbReference type="GO" id="GO:0103016">
    <property type="term" value="F:tRNA-uridine 2-sulfurtransferase activity"/>
    <property type="evidence" value="ECO:0007669"/>
    <property type="project" value="UniProtKB-EC"/>
</dbReference>
<comment type="function">
    <text evidence="9">Catalyzes the 2-thiolation of uridine at the wobble position (U34) of tRNA, leading to the formation of s(2)U34.</text>
</comment>
<evidence type="ECO:0000256" key="7">
    <source>
        <dbReference type="ARBA" id="ARBA00023157"/>
    </source>
</evidence>
<dbReference type="PANTHER" id="PTHR11933">
    <property type="entry name" value="TRNA 5-METHYLAMINOMETHYL-2-THIOURIDYLATE -METHYLTRANSFERASE"/>
    <property type="match status" value="1"/>
</dbReference>
<name>A0A948TAL5_9BACT</name>
<keyword evidence="6 9" id="KW-0694">RNA-binding</keyword>
<evidence type="ECO:0000256" key="8">
    <source>
        <dbReference type="ARBA" id="ARBA00051542"/>
    </source>
</evidence>
<organism evidence="12 13">
    <name type="scientific">Candidatus Phocaeicola faecigallinarum</name>
    <dbReference type="NCBI Taxonomy" id="2838732"/>
    <lineage>
        <taxon>Bacteria</taxon>
        <taxon>Pseudomonadati</taxon>
        <taxon>Bacteroidota</taxon>
        <taxon>Bacteroidia</taxon>
        <taxon>Bacteroidales</taxon>
        <taxon>Bacteroidaceae</taxon>
        <taxon>Phocaeicola</taxon>
    </lineage>
</organism>
<keyword evidence="9" id="KW-0963">Cytoplasm</keyword>
<feature type="region of interest" description="Interaction with tRNA" evidence="9">
    <location>
        <begin position="309"/>
        <end position="310"/>
    </location>
</feature>
<dbReference type="SUPFAM" id="SSF52402">
    <property type="entry name" value="Adenine nucleotide alpha hydrolases-like"/>
    <property type="match status" value="1"/>
</dbReference>
<evidence type="ECO:0000256" key="3">
    <source>
        <dbReference type="ARBA" id="ARBA00022694"/>
    </source>
</evidence>
<dbReference type="InterPro" id="IPR046885">
    <property type="entry name" value="MnmA-like_C"/>
</dbReference>
<dbReference type="Pfam" id="PF20259">
    <property type="entry name" value="tRNA_Me_trans_M"/>
    <property type="match status" value="1"/>
</dbReference>
<feature type="binding site" evidence="9">
    <location>
        <position position="37"/>
    </location>
    <ligand>
        <name>ATP</name>
        <dbReference type="ChEBI" id="CHEBI:30616"/>
    </ligand>
</feature>
<feature type="region of interest" description="Interaction with tRNA" evidence="9">
    <location>
        <begin position="150"/>
        <end position="152"/>
    </location>
</feature>
<dbReference type="EC" id="2.8.1.13" evidence="9"/>
<dbReference type="InterPro" id="IPR023382">
    <property type="entry name" value="MnmA-like_central_sf"/>
</dbReference>
<evidence type="ECO:0000256" key="1">
    <source>
        <dbReference type="ARBA" id="ARBA00022555"/>
    </source>
</evidence>
<feature type="site" description="Interaction with tRNA" evidence="9">
    <location>
        <position position="129"/>
    </location>
</feature>
<evidence type="ECO:0000256" key="2">
    <source>
        <dbReference type="ARBA" id="ARBA00022679"/>
    </source>
</evidence>
<feature type="domain" description="tRNA-specific 2-thiouridylase MnmA-like C-terminal" evidence="10">
    <location>
        <begin position="302"/>
        <end position="358"/>
    </location>
</feature>
<accession>A0A948TAL5</accession>
<feature type="binding site" evidence="9">
    <location>
        <position position="128"/>
    </location>
    <ligand>
        <name>ATP</name>
        <dbReference type="ChEBI" id="CHEBI:30616"/>
    </ligand>
</feature>
<evidence type="ECO:0000313" key="12">
    <source>
        <dbReference type="EMBL" id="MBU3837454.1"/>
    </source>
</evidence>
<feature type="active site" description="Nucleophile" evidence="9">
    <location>
        <position position="104"/>
    </location>
</feature>
<comment type="similarity">
    <text evidence="9">Belongs to the MnmA/TRMU family.</text>
</comment>
<evidence type="ECO:0000259" key="10">
    <source>
        <dbReference type="Pfam" id="PF20258"/>
    </source>
</evidence>
<keyword evidence="1 9" id="KW-0820">tRNA-binding</keyword>
<evidence type="ECO:0000256" key="5">
    <source>
        <dbReference type="ARBA" id="ARBA00022840"/>
    </source>
</evidence>
<reference evidence="12" key="2">
    <citation type="submission" date="2021-04" db="EMBL/GenBank/DDBJ databases">
        <authorList>
            <person name="Gilroy R."/>
        </authorList>
    </citation>
    <scope>NUCLEOTIDE SEQUENCE</scope>
    <source>
        <strain evidence="12">G4-2901</strain>
    </source>
</reference>
<reference evidence="12" key="1">
    <citation type="journal article" date="2021" name="PeerJ">
        <title>Extensive microbial diversity within the chicken gut microbiome revealed by metagenomics and culture.</title>
        <authorList>
            <person name="Gilroy R."/>
            <person name="Ravi A."/>
            <person name="Getino M."/>
            <person name="Pursley I."/>
            <person name="Horton D.L."/>
            <person name="Alikhan N.F."/>
            <person name="Baker D."/>
            <person name="Gharbi K."/>
            <person name="Hall N."/>
            <person name="Watson M."/>
            <person name="Adriaenssens E.M."/>
            <person name="Foster-Nyarko E."/>
            <person name="Jarju S."/>
            <person name="Secka A."/>
            <person name="Antonio M."/>
            <person name="Oren A."/>
            <person name="Chaudhuri R.R."/>
            <person name="La Ragione R."/>
            <person name="Hildebrand F."/>
            <person name="Pallen M.J."/>
        </authorList>
    </citation>
    <scope>NUCLEOTIDE SEQUENCE</scope>
    <source>
        <strain evidence="12">G4-2901</strain>
    </source>
</reference>
<dbReference type="GO" id="GO:0002143">
    <property type="term" value="P:tRNA wobble position uridine thiolation"/>
    <property type="evidence" value="ECO:0007669"/>
    <property type="project" value="TreeGrafter"/>
</dbReference>
<gene>
    <name evidence="9 12" type="primary">mnmA</name>
    <name evidence="12" type="ORF">H9777_03860</name>
</gene>
<dbReference type="Gene3D" id="2.30.30.280">
    <property type="entry name" value="Adenine nucleotide alpha hydrolases-like domains"/>
    <property type="match status" value="1"/>
</dbReference>
<comment type="catalytic activity">
    <reaction evidence="8 9">
        <text>S-sulfanyl-L-cysteinyl-[protein] + uridine(34) in tRNA + AH2 + ATP = 2-thiouridine(34) in tRNA + L-cysteinyl-[protein] + A + AMP + diphosphate + H(+)</text>
        <dbReference type="Rhea" id="RHEA:47032"/>
        <dbReference type="Rhea" id="RHEA-COMP:10131"/>
        <dbReference type="Rhea" id="RHEA-COMP:11726"/>
        <dbReference type="Rhea" id="RHEA-COMP:11727"/>
        <dbReference type="Rhea" id="RHEA-COMP:11728"/>
        <dbReference type="ChEBI" id="CHEBI:13193"/>
        <dbReference type="ChEBI" id="CHEBI:15378"/>
        <dbReference type="ChEBI" id="CHEBI:17499"/>
        <dbReference type="ChEBI" id="CHEBI:29950"/>
        <dbReference type="ChEBI" id="CHEBI:30616"/>
        <dbReference type="ChEBI" id="CHEBI:33019"/>
        <dbReference type="ChEBI" id="CHEBI:61963"/>
        <dbReference type="ChEBI" id="CHEBI:65315"/>
        <dbReference type="ChEBI" id="CHEBI:87170"/>
        <dbReference type="ChEBI" id="CHEBI:456215"/>
        <dbReference type="EC" id="2.8.1.13"/>
    </reaction>
</comment>
<keyword evidence="7 9" id="KW-1015">Disulfide bond</keyword>
<proteinExistence type="inferred from homology"/>
<dbReference type="Pfam" id="PF03054">
    <property type="entry name" value="tRNA_Me_trans"/>
    <property type="match status" value="1"/>
</dbReference>
<keyword evidence="2 9" id="KW-0808">Transferase</keyword>
<evidence type="ECO:0000256" key="6">
    <source>
        <dbReference type="ARBA" id="ARBA00022884"/>
    </source>
</evidence>
<keyword evidence="4 9" id="KW-0547">Nucleotide-binding</keyword>
<dbReference type="InterPro" id="IPR014729">
    <property type="entry name" value="Rossmann-like_a/b/a_fold"/>
</dbReference>
<feature type="site" description="Interaction with tRNA" evidence="9">
    <location>
        <position position="342"/>
    </location>
</feature>
<dbReference type="Gene3D" id="2.40.30.10">
    <property type="entry name" value="Translation factors"/>
    <property type="match status" value="1"/>
</dbReference>
<dbReference type="NCBIfam" id="TIGR00420">
    <property type="entry name" value="trmU"/>
    <property type="match status" value="1"/>
</dbReference>
<comment type="caution">
    <text evidence="12">The sequence shown here is derived from an EMBL/GenBank/DDBJ whole genome shotgun (WGS) entry which is preliminary data.</text>
</comment>
<dbReference type="GO" id="GO:0005737">
    <property type="term" value="C:cytoplasm"/>
    <property type="evidence" value="ECO:0007669"/>
    <property type="project" value="UniProtKB-SubCell"/>
</dbReference>
<keyword evidence="3 9" id="KW-0819">tRNA processing</keyword>
<evidence type="ECO:0000259" key="11">
    <source>
        <dbReference type="Pfam" id="PF20259"/>
    </source>
</evidence>
<dbReference type="HAMAP" id="MF_00144">
    <property type="entry name" value="tRNA_thiouridyl_MnmA"/>
    <property type="match status" value="1"/>
</dbReference>
<dbReference type="AlphaFoldDB" id="A0A948TAL5"/>
<evidence type="ECO:0000256" key="9">
    <source>
        <dbReference type="HAMAP-Rule" id="MF_00144"/>
    </source>
</evidence>
<keyword evidence="5 9" id="KW-0067">ATP-binding</keyword>
<feature type="disulfide bond" description="Alternate" evidence="9">
    <location>
        <begin position="104"/>
        <end position="201"/>
    </location>
</feature>
<dbReference type="Proteomes" id="UP000783796">
    <property type="component" value="Unassembled WGS sequence"/>
</dbReference>
<dbReference type="FunFam" id="2.30.30.280:FF:000001">
    <property type="entry name" value="tRNA-specific 2-thiouridylase MnmA"/>
    <property type="match status" value="1"/>
</dbReference>
<comment type="caution">
    <text evidence="9">Lacks conserved residue(s) required for the propagation of feature annotation.</text>
</comment>
<dbReference type="NCBIfam" id="NF001138">
    <property type="entry name" value="PRK00143.1"/>
    <property type="match status" value="1"/>
</dbReference>
<dbReference type="EMBL" id="JAHLFW010000038">
    <property type="protein sequence ID" value="MBU3837454.1"/>
    <property type="molecule type" value="Genomic_DNA"/>
</dbReference>
<feature type="domain" description="tRNA-specific 2-thiouridylase MnmA-like central" evidence="11">
    <location>
        <begin position="209"/>
        <end position="275"/>
    </location>
</feature>
<evidence type="ECO:0000256" key="4">
    <source>
        <dbReference type="ARBA" id="ARBA00022741"/>
    </source>
</evidence>
<dbReference type="InterPro" id="IPR046884">
    <property type="entry name" value="MnmA-like_central"/>
</dbReference>
<dbReference type="Pfam" id="PF20258">
    <property type="entry name" value="tRNA_Me_trans_C"/>
    <property type="match status" value="1"/>
</dbReference>
<comment type="subcellular location">
    <subcellularLocation>
        <location evidence="9">Cytoplasm</location>
    </subcellularLocation>
</comment>
<dbReference type="GO" id="GO:0005524">
    <property type="term" value="F:ATP binding"/>
    <property type="evidence" value="ECO:0007669"/>
    <property type="project" value="UniProtKB-KW"/>
</dbReference>
<feature type="active site" description="Cysteine persulfide intermediate" evidence="9">
    <location>
        <position position="201"/>
    </location>
</feature>
<protein>
    <recommendedName>
        <fullName evidence="9">tRNA-specific 2-thiouridylase MnmA</fullName>
        <ecNumber evidence="9">2.8.1.13</ecNumber>
    </recommendedName>
</protein>
<sequence length="376" mass="42522">MKDREKRVLVGMSGGIDSSATCIMLQEKGYEVVGVTMRTWDIASQFTTPDQEEPNFVLEARALAARLGIEHHVADVREEFKQVIVKYFIDEYMRGRTPNPCVMCNPLFKERILCEWADKTGCAYIATGHYCRMEERNGNRYILTGDDSTKDQSYFLWKLPQEILRRMMFPLGGMTKVEVREYLASKGFEAKAKGGESMEICFIDKDYRDFLKEHCPDIDEKIGPGWFVDSKGLKLGQHKGFAYYTIGQRKGLEIALGKPAYVLKINPAKNTVMLGDAEQLKTEYMLVEDINAADINEILTCPELSVRIRYRSKPIPCTATLLDDGRMMVHFCVEASAITPGQSAVFYDGNRVLGGGFIAFQNEVKKIVSGMTQQTL</sequence>
<dbReference type="CDD" id="cd01998">
    <property type="entry name" value="MnmA_TRMU-like"/>
    <property type="match status" value="1"/>
</dbReference>
<evidence type="ECO:0000313" key="13">
    <source>
        <dbReference type="Proteomes" id="UP000783796"/>
    </source>
</evidence>
<dbReference type="PANTHER" id="PTHR11933:SF5">
    <property type="entry name" value="MITOCHONDRIAL TRNA-SPECIFIC 2-THIOURIDYLASE 1"/>
    <property type="match status" value="1"/>
</dbReference>